<evidence type="ECO:0000259" key="1">
    <source>
        <dbReference type="Pfam" id="PF01494"/>
    </source>
</evidence>
<name>A0AAE3TBC9_9RHOB</name>
<keyword evidence="3" id="KW-1185">Reference proteome</keyword>
<dbReference type="SUPFAM" id="SSF51905">
    <property type="entry name" value="FAD/NAD(P)-binding domain"/>
    <property type="match status" value="1"/>
</dbReference>
<dbReference type="PRINTS" id="PR00420">
    <property type="entry name" value="RNGMNOXGNASE"/>
</dbReference>
<dbReference type="GO" id="GO:0071949">
    <property type="term" value="F:FAD binding"/>
    <property type="evidence" value="ECO:0007669"/>
    <property type="project" value="InterPro"/>
</dbReference>
<dbReference type="Pfam" id="PF01494">
    <property type="entry name" value="FAD_binding_3"/>
    <property type="match status" value="1"/>
</dbReference>
<dbReference type="GO" id="GO:0004497">
    <property type="term" value="F:monooxygenase activity"/>
    <property type="evidence" value="ECO:0007669"/>
    <property type="project" value="UniProtKB-KW"/>
</dbReference>
<dbReference type="PANTHER" id="PTHR42685:SF19">
    <property type="entry name" value="POSSIBLE OXIDOREDUCTASE"/>
    <property type="match status" value="1"/>
</dbReference>
<sequence length="346" mass="38015">MRDVVIIGGGPAGLGAAIAAADAGLDTLVIARRVGSVDKACGEGLMPAAVENLSALGVAPSRFHRFRGVRYIHGKHSADGHFRRGPGLGVRRTVLQDALNRRARELGVEIRQQTVRDIAQTSQSVTITGETARFALVADGLQSPIRRRLGLSAPSRRRARLGLRRHFAVAPWSDFVEVHWSDQAEAYVTPIAADLVGVAVLFYRDAFPAEADIYCRILSLFPALRDRLPCRPCSARLGAGPFEQRVLMPMNGRILLIGDAAGYLDPLTGEGIRLGLDSARAAVACITQGRPETYPQTLRRVSRRYWSTTGGLLWLRDRPVLRDHMVPVLWRMPWLFDMMLSRLAEA</sequence>
<protein>
    <submittedName>
        <fullName evidence="2">FAD-dependent monooxygenase</fullName>
    </submittedName>
</protein>
<dbReference type="Gene3D" id="3.50.50.60">
    <property type="entry name" value="FAD/NAD(P)-binding domain"/>
    <property type="match status" value="1"/>
</dbReference>
<dbReference type="PANTHER" id="PTHR42685">
    <property type="entry name" value="GERANYLGERANYL DIPHOSPHATE REDUCTASE"/>
    <property type="match status" value="1"/>
</dbReference>
<dbReference type="InterPro" id="IPR002938">
    <property type="entry name" value="FAD-bd"/>
</dbReference>
<dbReference type="RefSeq" id="WP_275569827.1">
    <property type="nucleotide sequence ID" value="NZ_JARGYC010000122.1"/>
</dbReference>
<comment type="caution">
    <text evidence="2">The sequence shown here is derived from an EMBL/GenBank/DDBJ whole genome shotgun (WGS) entry which is preliminary data.</text>
</comment>
<organism evidence="2 3">
    <name type="scientific">Psychromarinibacter sediminicola</name>
    <dbReference type="NCBI Taxonomy" id="3033385"/>
    <lineage>
        <taxon>Bacteria</taxon>
        <taxon>Pseudomonadati</taxon>
        <taxon>Pseudomonadota</taxon>
        <taxon>Alphaproteobacteria</taxon>
        <taxon>Rhodobacterales</taxon>
        <taxon>Paracoccaceae</taxon>
        <taxon>Psychromarinibacter</taxon>
    </lineage>
</organism>
<dbReference type="Proteomes" id="UP001220964">
    <property type="component" value="Unassembled WGS sequence"/>
</dbReference>
<dbReference type="InterPro" id="IPR036188">
    <property type="entry name" value="FAD/NAD-bd_sf"/>
</dbReference>
<feature type="domain" description="FAD-binding" evidence="1">
    <location>
        <begin position="3"/>
        <end position="280"/>
    </location>
</feature>
<proteinExistence type="predicted"/>
<evidence type="ECO:0000313" key="3">
    <source>
        <dbReference type="Proteomes" id="UP001220964"/>
    </source>
</evidence>
<reference evidence="2" key="1">
    <citation type="submission" date="2023-03" db="EMBL/GenBank/DDBJ databases">
        <title>Multiphase analysis and comparison of six strains from genera Psychromarinibacter, Lutimaribacter, and Maritimibacter, including a novel species: Psychromarinibacter sediminicola sp. nov.</title>
        <authorList>
            <person name="Wang Y.-H."/>
            <person name="Ye M.-Q."/>
            <person name="Du Z.-J."/>
        </authorList>
    </citation>
    <scope>NUCLEOTIDE SEQUENCE</scope>
    <source>
        <strain evidence="2">C21-152</strain>
    </source>
</reference>
<dbReference type="AlphaFoldDB" id="A0AAE3TBC9"/>
<gene>
    <name evidence="2" type="ORF">P1J78_23605</name>
</gene>
<keyword evidence="2" id="KW-0560">Oxidoreductase</keyword>
<accession>A0AAE3TBC9</accession>
<evidence type="ECO:0000313" key="2">
    <source>
        <dbReference type="EMBL" id="MDF0603713.1"/>
    </source>
</evidence>
<dbReference type="InterPro" id="IPR050407">
    <property type="entry name" value="Geranylgeranyl_reductase"/>
</dbReference>
<dbReference type="EMBL" id="JARGYC010000122">
    <property type="protein sequence ID" value="MDF0603713.1"/>
    <property type="molecule type" value="Genomic_DNA"/>
</dbReference>
<keyword evidence="2" id="KW-0503">Monooxygenase</keyword>